<dbReference type="AlphaFoldDB" id="X0X621"/>
<sequence length="41" mass="4777">MNLSTPIEQIPGIGPVFQKKLKRLGIKTINDVLFHFPHRYE</sequence>
<accession>X0X621</accession>
<dbReference type="InterPro" id="IPR012340">
    <property type="entry name" value="NA-bd_OB-fold"/>
</dbReference>
<dbReference type="SUPFAM" id="SSF50249">
    <property type="entry name" value="Nucleic acid-binding proteins"/>
    <property type="match status" value="1"/>
</dbReference>
<evidence type="ECO:0000259" key="1">
    <source>
        <dbReference type="Pfam" id="PF17191"/>
    </source>
</evidence>
<name>X0X621_9ZZZZ</name>
<dbReference type="Gene3D" id="1.10.150.20">
    <property type="entry name" value="5' to 3' exonuclease, C-terminal subdomain"/>
    <property type="match status" value="1"/>
</dbReference>
<protein>
    <recommendedName>
        <fullName evidence="1">RecG wedge domain-containing protein</fullName>
    </recommendedName>
</protein>
<feature type="non-terminal residue" evidence="2">
    <location>
        <position position="41"/>
    </location>
</feature>
<dbReference type="InterPro" id="IPR033454">
    <property type="entry name" value="RecG_wedge"/>
</dbReference>
<dbReference type="Pfam" id="PF17191">
    <property type="entry name" value="RecG_wedge"/>
    <property type="match status" value="1"/>
</dbReference>
<organism evidence="2">
    <name type="scientific">marine sediment metagenome</name>
    <dbReference type="NCBI Taxonomy" id="412755"/>
    <lineage>
        <taxon>unclassified sequences</taxon>
        <taxon>metagenomes</taxon>
        <taxon>ecological metagenomes</taxon>
    </lineage>
</organism>
<feature type="domain" description="RecG wedge" evidence="1">
    <location>
        <begin position="7"/>
        <end position="41"/>
    </location>
</feature>
<gene>
    <name evidence="2" type="ORF">S01H1_61189</name>
</gene>
<dbReference type="EMBL" id="BARS01040108">
    <property type="protein sequence ID" value="GAG32103.1"/>
    <property type="molecule type" value="Genomic_DNA"/>
</dbReference>
<comment type="caution">
    <text evidence="2">The sequence shown here is derived from an EMBL/GenBank/DDBJ whole genome shotgun (WGS) entry which is preliminary data.</text>
</comment>
<reference evidence="2" key="1">
    <citation type="journal article" date="2014" name="Front. Microbiol.">
        <title>High frequency of phylogenetically diverse reductive dehalogenase-homologous genes in deep subseafloor sedimentary metagenomes.</title>
        <authorList>
            <person name="Kawai M."/>
            <person name="Futagami T."/>
            <person name="Toyoda A."/>
            <person name="Takaki Y."/>
            <person name="Nishi S."/>
            <person name="Hori S."/>
            <person name="Arai W."/>
            <person name="Tsubouchi T."/>
            <person name="Morono Y."/>
            <person name="Uchiyama I."/>
            <person name="Ito T."/>
            <person name="Fujiyama A."/>
            <person name="Inagaki F."/>
            <person name="Takami H."/>
        </authorList>
    </citation>
    <scope>NUCLEOTIDE SEQUENCE</scope>
    <source>
        <strain evidence="2">Expedition CK06-06</strain>
    </source>
</reference>
<proteinExistence type="predicted"/>
<evidence type="ECO:0000313" key="2">
    <source>
        <dbReference type="EMBL" id="GAG32103.1"/>
    </source>
</evidence>